<accession>A0A099KT60</accession>
<sequence>MNLLNPSESKVGAYIFIVLACLMFLSSFVVINSPAPALIVSFLLLSIIVMLMGFQRLNRTKMHSLKFSKVIKTLSSLTVFTSCTAIILNSAMG</sequence>
<proteinExistence type="predicted"/>
<evidence type="ECO:0000313" key="3">
    <source>
        <dbReference type="Proteomes" id="UP000029868"/>
    </source>
</evidence>
<dbReference type="EMBL" id="JQEC01000026">
    <property type="protein sequence ID" value="KGJ93390.1"/>
    <property type="molecule type" value="Genomic_DNA"/>
</dbReference>
<protein>
    <submittedName>
        <fullName evidence="2">Uncharacterized protein</fullName>
    </submittedName>
</protein>
<gene>
    <name evidence="2" type="ORF">GAB14E_2620</name>
</gene>
<feature type="transmembrane region" description="Helical" evidence="1">
    <location>
        <begin position="37"/>
        <end position="54"/>
    </location>
</feature>
<dbReference type="Proteomes" id="UP000029868">
    <property type="component" value="Unassembled WGS sequence"/>
</dbReference>
<comment type="caution">
    <text evidence="2">The sequence shown here is derived from an EMBL/GenBank/DDBJ whole genome shotgun (WGS) entry which is preliminary data.</text>
</comment>
<dbReference type="AlphaFoldDB" id="A0A099KT60"/>
<name>A0A099KT60_COLPS</name>
<reference evidence="2 3" key="1">
    <citation type="submission" date="2014-08" db="EMBL/GenBank/DDBJ databases">
        <title>Genomic and Phenotypic Diversity of Colwellia psychrerythraea strains from Disparate Marine Basins.</title>
        <authorList>
            <person name="Techtmann S.M."/>
            <person name="Stelling S.C."/>
            <person name="Utturkar S.M."/>
            <person name="Alshibli N."/>
            <person name="Harris A."/>
            <person name="Brown S.D."/>
            <person name="Hazen T.C."/>
        </authorList>
    </citation>
    <scope>NUCLEOTIDE SEQUENCE [LARGE SCALE GENOMIC DNA]</scope>
    <source>
        <strain evidence="2 3">GAB14E</strain>
    </source>
</reference>
<organism evidence="2 3">
    <name type="scientific">Colwellia psychrerythraea</name>
    <name type="common">Vibrio psychroerythus</name>
    <dbReference type="NCBI Taxonomy" id="28229"/>
    <lineage>
        <taxon>Bacteria</taxon>
        <taxon>Pseudomonadati</taxon>
        <taxon>Pseudomonadota</taxon>
        <taxon>Gammaproteobacteria</taxon>
        <taxon>Alteromonadales</taxon>
        <taxon>Colwelliaceae</taxon>
        <taxon>Colwellia</taxon>
    </lineage>
</organism>
<evidence type="ECO:0000256" key="1">
    <source>
        <dbReference type="SAM" id="Phobius"/>
    </source>
</evidence>
<keyword evidence="1" id="KW-0812">Transmembrane</keyword>
<evidence type="ECO:0000313" key="2">
    <source>
        <dbReference type="EMBL" id="KGJ93390.1"/>
    </source>
</evidence>
<keyword evidence="1" id="KW-1133">Transmembrane helix</keyword>
<feature type="transmembrane region" description="Helical" evidence="1">
    <location>
        <begin position="12"/>
        <end position="31"/>
    </location>
</feature>
<keyword evidence="1" id="KW-0472">Membrane</keyword>
<feature type="transmembrane region" description="Helical" evidence="1">
    <location>
        <begin position="74"/>
        <end position="92"/>
    </location>
</feature>